<reference evidence="1 2" key="1">
    <citation type="journal article" date="2020" name="Phytopathology">
        <title>Genome Sequence Resources of Colletotrichum truncatum, C. plurivorum, C. musicola, and C. sojae: Four Species Pathogenic to Soybean (Glycine max).</title>
        <authorList>
            <person name="Rogerio F."/>
            <person name="Boufleur T.R."/>
            <person name="Ciampi-Guillardi M."/>
            <person name="Sukno S.A."/>
            <person name="Thon M.R."/>
            <person name="Massola Junior N.S."/>
            <person name="Baroncelli R."/>
        </authorList>
    </citation>
    <scope>NUCLEOTIDE SEQUENCE [LARGE SCALE GENOMIC DNA]</scope>
    <source>
        <strain evidence="1 2">CMES1059</strain>
    </source>
</reference>
<comment type="caution">
    <text evidence="1">The sequence shown here is derived from an EMBL/GenBank/DDBJ whole genome shotgun (WGS) entry which is preliminary data.</text>
</comment>
<sequence>MANTIPSFGSASFRSLFWWLLLHVILIGASPTPNNVLTKRVRTEFREFANDYEGRVEKGQYLRDLFPLDDEKAAEYNGGKSVVSPFQDPVAVTRNGWSTYIFPYPFDQKGALDPSYGNILDAAFADKDLPVDQKESTVYYYMHNRRFLKDGQFKEQPTKAVYSNVVVPASGAFIFDENYSPKYRQGQLKEGDIPDLDTLSDIAYFQWRDGCQVKSVPTNSLKVIFRSHISHKGTYDYVVQALEEADYKRVPGWADKAVFSMESRQGQAILGTVHGSGTAWMLIQHKQALGLKKISEVAVFGHGTGFDFKQDPNGKYANLNLRFTIEDV</sequence>
<name>A0ACC3ZHM5_COLTU</name>
<dbReference type="EMBL" id="VUJX02000001">
    <property type="protein sequence ID" value="KAL0943626.1"/>
    <property type="molecule type" value="Genomic_DNA"/>
</dbReference>
<accession>A0ACC3ZHM5</accession>
<protein>
    <submittedName>
        <fullName evidence="1">Uncharacterized protein</fullName>
    </submittedName>
</protein>
<proteinExistence type="predicted"/>
<evidence type="ECO:0000313" key="1">
    <source>
        <dbReference type="EMBL" id="KAL0943626.1"/>
    </source>
</evidence>
<evidence type="ECO:0000313" key="2">
    <source>
        <dbReference type="Proteomes" id="UP000805649"/>
    </source>
</evidence>
<keyword evidence="2" id="KW-1185">Reference proteome</keyword>
<gene>
    <name evidence="1" type="ORF">CTRU02_201513</name>
</gene>
<organism evidence="1 2">
    <name type="scientific">Colletotrichum truncatum</name>
    <name type="common">Anthracnose fungus</name>
    <name type="synonym">Colletotrichum capsici</name>
    <dbReference type="NCBI Taxonomy" id="5467"/>
    <lineage>
        <taxon>Eukaryota</taxon>
        <taxon>Fungi</taxon>
        <taxon>Dikarya</taxon>
        <taxon>Ascomycota</taxon>
        <taxon>Pezizomycotina</taxon>
        <taxon>Sordariomycetes</taxon>
        <taxon>Hypocreomycetidae</taxon>
        <taxon>Glomerellales</taxon>
        <taxon>Glomerellaceae</taxon>
        <taxon>Colletotrichum</taxon>
        <taxon>Colletotrichum truncatum species complex</taxon>
    </lineage>
</organism>
<dbReference type="Proteomes" id="UP000805649">
    <property type="component" value="Unassembled WGS sequence"/>
</dbReference>